<name>A0A6G3ZV68_9BACL</name>
<protein>
    <submittedName>
        <fullName evidence="1">Uncharacterized protein</fullName>
    </submittedName>
</protein>
<dbReference type="RefSeq" id="WP_163944366.1">
    <property type="nucleotide sequence ID" value="NZ_JAAIKC010000002.1"/>
</dbReference>
<sequence>MHDEDTSLQGYFGKSLSDRLQYMGYSRASGEDVAYNSGSLVELLMIYSMRPTIDHHS</sequence>
<organism evidence="1">
    <name type="scientific">Paenibacillus sp. SYP-B3998</name>
    <dbReference type="NCBI Taxonomy" id="2678564"/>
    <lineage>
        <taxon>Bacteria</taxon>
        <taxon>Bacillati</taxon>
        <taxon>Bacillota</taxon>
        <taxon>Bacilli</taxon>
        <taxon>Bacillales</taxon>
        <taxon>Paenibacillaceae</taxon>
        <taxon>Paenibacillus</taxon>
    </lineage>
</organism>
<gene>
    <name evidence="1" type="ORF">GK047_08850</name>
</gene>
<accession>A0A6G3ZV68</accession>
<comment type="caution">
    <text evidence="1">The sequence shown here is derived from an EMBL/GenBank/DDBJ whole genome shotgun (WGS) entry which is preliminary data.</text>
</comment>
<dbReference type="EMBL" id="JAAIKC010000002">
    <property type="protein sequence ID" value="NEW06116.1"/>
    <property type="molecule type" value="Genomic_DNA"/>
</dbReference>
<proteinExistence type="predicted"/>
<dbReference type="AlphaFoldDB" id="A0A6G3ZV68"/>
<evidence type="ECO:0000313" key="1">
    <source>
        <dbReference type="EMBL" id="NEW06116.1"/>
    </source>
</evidence>
<reference evidence="1" key="1">
    <citation type="submission" date="2020-02" db="EMBL/GenBank/DDBJ databases">
        <authorList>
            <person name="Shen X.-R."/>
            <person name="Zhang Y.-X."/>
        </authorList>
    </citation>
    <scope>NUCLEOTIDE SEQUENCE</scope>
    <source>
        <strain evidence="1">SYP-B3998</strain>
    </source>
</reference>